<dbReference type="SUPFAM" id="SSF56801">
    <property type="entry name" value="Acetyl-CoA synthetase-like"/>
    <property type="match status" value="1"/>
</dbReference>
<organism evidence="4 5">
    <name type="scientific">Zopfia rhizophila CBS 207.26</name>
    <dbReference type="NCBI Taxonomy" id="1314779"/>
    <lineage>
        <taxon>Eukaryota</taxon>
        <taxon>Fungi</taxon>
        <taxon>Dikarya</taxon>
        <taxon>Ascomycota</taxon>
        <taxon>Pezizomycotina</taxon>
        <taxon>Dothideomycetes</taxon>
        <taxon>Dothideomycetes incertae sedis</taxon>
        <taxon>Zopfiaceae</taxon>
        <taxon>Zopfia</taxon>
    </lineage>
</organism>
<dbReference type="InterPro" id="IPR020845">
    <property type="entry name" value="AMP-binding_CS"/>
</dbReference>
<dbReference type="PANTHER" id="PTHR24096:SF265">
    <property type="entry name" value="ENZYME, PUTATIVE (AFU_ORTHOLOGUE AFUA_5G14270)-RELATED"/>
    <property type="match status" value="1"/>
</dbReference>
<dbReference type="Gene3D" id="3.40.50.12780">
    <property type="entry name" value="N-terminal domain of ligase-like"/>
    <property type="match status" value="1"/>
</dbReference>
<sequence length="501" mass="55282">MPFLVKEHVQIPTKDMLSWACDGPAFDQDKPLFIDAANDSNSISAAEAKTLIRKLITGFRNAGLKKGDTVLIHSFNNIYYPVIVLPVIGLGGVFTGSNPSYTASELKHQLQASKAKFIMSEPEILETISVVGKEVRIPQSRILFLDSSNQQIPSGFNSWKSLLDYGSEDSIKFDNEETSKQTTAMLLFSSGTTGLPKPAILVALPFSHVAAALSTFISPLRSGHVQYIMRRFEVNAYLSHVSKYPVTDITIVPPMVTAIVSCPIPEGQKKKALRDVRSAWAGAAPLDKSMQAKFQTLMRQEAPFTQIWGMTETTCYAAVFPYPENDDTGSVGRFVPNIDVKLIDRHGNDITGYGVRGELCVSGPTVVRGYMGVERKEGSGLWYIVDRKKELIKVRGFQVAPAELEGVLLDHPDILDAAVIGIPSSERDSELPRAYVVRKDGKDAVALGEEEVMKWLKGRLAGYKRLEGRVRFVESIPKTPSGKILKRVLREIARREIGARL</sequence>
<dbReference type="EMBL" id="ML994696">
    <property type="protein sequence ID" value="KAF2177023.1"/>
    <property type="molecule type" value="Genomic_DNA"/>
</dbReference>
<dbReference type="Proteomes" id="UP000800200">
    <property type="component" value="Unassembled WGS sequence"/>
</dbReference>
<comment type="similarity">
    <text evidence="1">Belongs to the ATP-dependent AMP-binding enzyme family.</text>
</comment>
<dbReference type="Gene3D" id="3.30.300.30">
    <property type="match status" value="1"/>
</dbReference>
<dbReference type="InterPro" id="IPR000873">
    <property type="entry name" value="AMP-dep_synth/lig_dom"/>
</dbReference>
<accession>A0A6A6DDD8</accession>
<protein>
    <submittedName>
        <fullName evidence="4">Acetyl-CoA synthetase-like protein</fullName>
    </submittedName>
</protein>
<dbReference type="AlphaFoldDB" id="A0A6A6DDD8"/>
<evidence type="ECO:0000313" key="4">
    <source>
        <dbReference type="EMBL" id="KAF2177023.1"/>
    </source>
</evidence>
<dbReference type="PROSITE" id="PS00455">
    <property type="entry name" value="AMP_BINDING"/>
    <property type="match status" value="1"/>
</dbReference>
<dbReference type="InterPro" id="IPR045851">
    <property type="entry name" value="AMP-bd_C_sf"/>
</dbReference>
<dbReference type="InterPro" id="IPR025110">
    <property type="entry name" value="AMP-bd_C"/>
</dbReference>
<dbReference type="Pfam" id="PF00501">
    <property type="entry name" value="AMP-binding"/>
    <property type="match status" value="1"/>
</dbReference>
<reference evidence="4" key="1">
    <citation type="journal article" date="2020" name="Stud. Mycol.">
        <title>101 Dothideomycetes genomes: a test case for predicting lifestyles and emergence of pathogens.</title>
        <authorList>
            <person name="Haridas S."/>
            <person name="Albert R."/>
            <person name="Binder M."/>
            <person name="Bloem J."/>
            <person name="Labutti K."/>
            <person name="Salamov A."/>
            <person name="Andreopoulos B."/>
            <person name="Baker S."/>
            <person name="Barry K."/>
            <person name="Bills G."/>
            <person name="Bluhm B."/>
            <person name="Cannon C."/>
            <person name="Castanera R."/>
            <person name="Culley D."/>
            <person name="Daum C."/>
            <person name="Ezra D."/>
            <person name="Gonzalez J."/>
            <person name="Henrissat B."/>
            <person name="Kuo A."/>
            <person name="Liang C."/>
            <person name="Lipzen A."/>
            <person name="Lutzoni F."/>
            <person name="Magnuson J."/>
            <person name="Mondo S."/>
            <person name="Nolan M."/>
            <person name="Ohm R."/>
            <person name="Pangilinan J."/>
            <person name="Park H.-J."/>
            <person name="Ramirez L."/>
            <person name="Alfaro M."/>
            <person name="Sun H."/>
            <person name="Tritt A."/>
            <person name="Yoshinaga Y."/>
            <person name="Zwiers L.-H."/>
            <person name="Turgeon B."/>
            <person name="Goodwin S."/>
            <person name="Spatafora J."/>
            <person name="Crous P."/>
            <person name="Grigoriev I."/>
        </authorList>
    </citation>
    <scope>NUCLEOTIDE SEQUENCE</scope>
    <source>
        <strain evidence="4">CBS 207.26</strain>
    </source>
</reference>
<dbReference type="GO" id="GO:0016405">
    <property type="term" value="F:CoA-ligase activity"/>
    <property type="evidence" value="ECO:0007669"/>
    <property type="project" value="TreeGrafter"/>
</dbReference>
<proteinExistence type="inferred from homology"/>
<dbReference type="FunFam" id="3.30.300.30:FF:000007">
    <property type="entry name" value="4-coumarate--CoA ligase 2"/>
    <property type="match status" value="1"/>
</dbReference>
<name>A0A6A6DDD8_9PEZI</name>
<feature type="domain" description="AMP-binding enzyme C-terminal" evidence="3">
    <location>
        <begin position="403"/>
        <end position="483"/>
    </location>
</feature>
<dbReference type="OrthoDB" id="6509636at2759"/>
<evidence type="ECO:0000259" key="3">
    <source>
        <dbReference type="Pfam" id="PF13193"/>
    </source>
</evidence>
<evidence type="ECO:0000313" key="5">
    <source>
        <dbReference type="Proteomes" id="UP000800200"/>
    </source>
</evidence>
<dbReference type="GO" id="GO:0019748">
    <property type="term" value="P:secondary metabolic process"/>
    <property type="evidence" value="ECO:0007669"/>
    <property type="project" value="TreeGrafter"/>
</dbReference>
<dbReference type="InterPro" id="IPR042099">
    <property type="entry name" value="ANL_N_sf"/>
</dbReference>
<dbReference type="Pfam" id="PF13193">
    <property type="entry name" value="AMP-binding_C"/>
    <property type="match status" value="1"/>
</dbReference>
<feature type="domain" description="AMP-dependent synthetase/ligase" evidence="2">
    <location>
        <begin position="200"/>
        <end position="370"/>
    </location>
</feature>
<gene>
    <name evidence="4" type="ORF">K469DRAFT_742728</name>
</gene>
<evidence type="ECO:0000259" key="2">
    <source>
        <dbReference type="Pfam" id="PF00501"/>
    </source>
</evidence>
<keyword evidence="5" id="KW-1185">Reference proteome</keyword>
<evidence type="ECO:0000256" key="1">
    <source>
        <dbReference type="ARBA" id="ARBA00006432"/>
    </source>
</evidence>
<dbReference type="PANTHER" id="PTHR24096">
    <property type="entry name" value="LONG-CHAIN-FATTY-ACID--COA LIGASE"/>
    <property type="match status" value="1"/>
</dbReference>
<dbReference type="Gene3D" id="3.40.50.980">
    <property type="match status" value="1"/>
</dbReference>